<dbReference type="RefSeq" id="WP_015912011.1">
    <property type="nucleotide sequence ID" value="NZ_BAABQE010000002.1"/>
</dbReference>
<dbReference type="Gene3D" id="3.40.50.10330">
    <property type="entry name" value="Probable inorganic polyphosphate/atp-NAD kinase, domain 1"/>
    <property type="match status" value="1"/>
</dbReference>
<evidence type="ECO:0000256" key="2">
    <source>
        <dbReference type="ARBA" id="ARBA00005983"/>
    </source>
</evidence>
<dbReference type="PANTHER" id="PTHR12358">
    <property type="entry name" value="SPHINGOSINE KINASE"/>
    <property type="match status" value="1"/>
</dbReference>
<dbReference type="Proteomes" id="UP000483839">
    <property type="component" value="Unassembled WGS sequence"/>
</dbReference>
<keyword evidence="12" id="KW-1208">Phospholipid metabolism</keyword>
<keyword evidence="8" id="KW-0067">ATP-binding</keyword>
<dbReference type="InterPro" id="IPR045540">
    <property type="entry name" value="YegS/DAGK_C"/>
</dbReference>
<dbReference type="Pfam" id="PF00781">
    <property type="entry name" value="DAGK_cat"/>
    <property type="match status" value="1"/>
</dbReference>
<protein>
    <submittedName>
        <fullName evidence="13">YegS/Rv2252/BmrU family lipid kinase</fullName>
    </submittedName>
</protein>
<dbReference type="SUPFAM" id="SSF111331">
    <property type="entry name" value="NAD kinase/diacylglycerol kinase-like"/>
    <property type="match status" value="1"/>
</dbReference>
<keyword evidence="9" id="KW-0460">Magnesium</keyword>
<evidence type="ECO:0000256" key="12">
    <source>
        <dbReference type="ARBA" id="ARBA00023264"/>
    </source>
</evidence>
<keyword evidence="10" id="KW-0443">Lipid metabolism</keyword>
<evidence type="ECO:0000256" key="5">
    <source>
        <dbReference type="ARBA" id="ARBA00022723"/>
    </source>
</evidence>
<evidence type="ECO:0000256" key="11">
    <source>
        <dbReference type="ARBA" id="ARBA00023209"/>
    </source>
</evidence>
<accession>A0A6L6GAQ8</accession>
<evidence type="ECO:0000256" key="4">
    <source>
        <dbReference type="ARBA" id="ARBA00022679"/>
    </source>
</evidence>
<sequence length="294" mass="32569">MKNAMLIVNPASGGEQAQEFERLAKEKLATYFEQVMVKHTQAEGDAKAFAREAARSHFHSLFVMGGDGTVNEGVSGIAEESYRPHFGFFPLGTVNDLARAVGIPLDPKEAIASMRFDRTIPLDIGKINQSYFTNVVAIGDIPESINNVDDKLKTNFGPMAYVLSGLKEILNHKTYSFHLDYDGKSEAIESSLILIGLTNSIGGLDRFTPEAKVDDGYLHLLITKDKNFLETLATLPDLFSKESHSNDKIKYQQIKEITISLKEEQLQTNVDGDEGDKLPVKIGILPHHLQLYSI</sequence>
<evidence type="ECO:0000256" key="10">
    <source>
        <dbReference type="ARBA" id="ARBA00023098"/>
    </source>
</evidence>
<reference evidence="13 14" key="1">
    <citation type="submission" date="2019-11" db="EMBL/GenBank/DDBJ databases">
        <title>Streptococcus uberis isolated from clinical mastitis cases on a southeastern Queensland dairy.</title>
        <authorList>
            <person name="Workentine M.L."/>
            <person name="Price R."/>
            <person name="Olchowy T."/>
        </authorList>
    </citation>
    <scope>NUCLEOTIDE SEQUENCE [LARGE SCALE GENOMIC DNA]</scope>
    <source>
        <strain evidence="13 14">OLC4459-A17</strain>
    </source>
</reference>
<gene>
    <name evidence="13" type="ORF">GKS16_09730</name>
</gene>
<evidence type="ECO:0000256" key="1">
    <source>
        <dbReference type="ARBA" id="ARBA00001946"/>
    </source>
</evidence>
<keyword evidence="7 13" id="KW-0418">Kinase</keyword>
<evidence type="ECO:0000256" key="8">
    <source>
        <dbReference type="ARBA" id="ARBA00022840"/>
    </source>
</evidence>
<comment type="cofactor">
    <cofactor evidence="1">
        <name>Mg(2+)</name>
        <dbReference type="ChEBI" id="CHEBI:18420"/>
    </cofactor>
</comment>
<dbReference type="InterPro" id="IPR005218">
    <property type="entry name" value="Diacylglycerol/lipid_kinase"/>
</dbReference>
<dbReference type="Pfam" id="PF19279">
    <property type="entry name" value="YegS_C"/>
    <property type="match status" value="1"/>
</dbReference>
<dbReference type="InterPro" id="IPR017438">
    <property type="entry name" value="ATP-NAD_kinase_N"/>
</dbReference>
<comment type="caution">
    <text evidence="13">The sequence shown here is derived from an EMBL/GenBank/DDBJ whole genome shotgun (WGS) entry which is preliminary data.</text>
</comment>
<evidence type="ECO:0000313" key="13">
    <source>
        <dbReference type="EMBL" id="MTD02545.1"/>
    </source>
</evidence>
<dbReference type="GO" id="GO:0005524">
    <property type="term" value="F:ATP binding"/>
    <property type="evidence" value="ECO:0007669"/>
    <property type="project" value="UniProtKB-KW"/>
</dbReference>
<dbReference type="GO" id="GO:0046872">
    <property type="term" value="F:metal ion binding"/>
    <property type="evidence" value="ECO:0007669"/>
    <property type="project" value="UniProtKB-KW"/>
</dbReference>
<evidence type="ECO:0000256" key="9">
    <source>
        <dbReference type="ARBA" id="ARBA00022842"/>
    </source>
</evidence>
<dbReference type="EMBL" id="WLXI01000064">
    <property type="protein sequence ID" value="MTD02545.1"/>
    <property type="molecule type" value="Genomic_DNA"/>
</dbReference>
<proteinExistence type="inferred from homology"/>
<dbReference type="InterPro" id="IPR050187">
    <property type="entry name" value="Lipid_Phosphate_FormReg"/>
</dbReference>
<dbReference type="InterPro" id="IPR001206">
    <property type="entry name" value="Diacylglycerol_kinase_cat_dom"/>
</dbReference>
<dbReference type="OMA" id="YRPKFGF"/>
<dbReference type="AlphaFoldDB" id="A0A6L6GAQ8"/>
<dbReference type="Gene3D" id="2.60.200.40">
    <property type="match status" value="1"/>
</dbReference>
<evidence type="ECO:0000313" key="14">
    <source>
        <dbReference type="Proteomes" id="UP000483839"/>
    </source>
</evidence>
<comment type="similarity">
    <text evidence="2">Belongs to the diacylglycerol/lipid kinase family.</text>
</comment>
<dbReference type="GO" id="GO:0005886">
    <property type="term" value="C:plasma membrane"/>
    <property type="evidence" value="ECO:0007669"/>
    <property type="project" value="TreeGrafter"/>
</dbReference>
<dbReference type="PANTHER" id="PTHR12358:SF106">
    <property type="entry name" value="LIPID KINASE YEGS"/>
    <property type="match status" value="1"/>
</dbReference>
<evidence type="ECO:0000256" key="3">
    <source>
        <dbReference type="ARBA" id="ARBA00022516"/>
    </source>
</evidence>
<dbReference type="NCBIfam" id="TIGR00147">
    <property type="entry name" value="YegS/Rv2252/BmrU family lipid kinase"/>
    <property type="match status" value="1"/>
</dbReference>
<dbReference type="GO" id="GO:0004143">
    <property type="term" value="F:ATP-dependent diacylglycerol kinase activity"/>
    <property type="evidence" value="ECO:0007669"/>
    <property type="project" value="TreeGrafter"/>
</dbReference>
<organism evidence="13 14">
    <name type="scientific">Streptococcus uberis</name>
    <dbReference type="NCBI Taxonomy" id="1349"/>
    <lineage>
        <taxon>Bacteria</taxon>
        <taxon>Bacillati</taxon>
        <taxon>Bacillota</taxon>
        <taxon>Bacilli</taxon>
        <taxon>Lactobacillales</taxon>
        <taxon>Streptococcaceae</taxon>
        <taxon>Streptococcus</taxon>
    </lineage>
</organism>
<dbReference type="GO" id="GO:0008654">
    <property type="term" value="P:phospholipid biosynthetic process"/>
    <property type="evidence" value="ECO:0007669"/>
    <property type="project" value="UniProtKB-KW"/>
</dbReference>
<evidence type="ECO:0000256" key="6">
    <source>
        <dbReference type="ARBA" id="ARBA00022741"/>
    </source>
</evidence>
<evidence type="ECO:0000256" key="7">
    <source>
        <dbReference type="ARBA" id="ARBA00022777"/>
    </source>
</evidence>
<dbReference type="SMART" id="SM00046">
    <property type="entry name" value="DAGKc"/>
    <property type="match status" value="1"/>
</dbReference>
<keyword evidence="6" id="KW-0547">Nucleotide-binding</keyword>
<keyword evidence="5" id="KW-0479">Metal-binding</keyword>
<keyword evidence="11" id="KW-0594">Phospholipid biosynthesis</keyword>
<dbReference type="PROSITE" id="PS50146">
    <property type="entry name" value="DAGK"/>
    <property type="match status" value="1"/>
</dbReference>
<dbReference type="InterPro" id="IPR016064">
    <property type="entry name" value="NAD/diacylglycerol_kinase_sf"/>
</dbReference>
<name>A0A6L6GAQ8_STRUB</name>
<keyword evidence="4" id="KW-0808">Transferase</keyword>
<keyword evidence="3" id="KW-0444">Lipid biosynthesis</keyword>